<feature type="compositionally biased region" description="Basic and acidic residues" evidence="9">
    <location>
        <begin position="571"/>
        <end position="585"/>
    </location>
</feature>
<evidence type="ECO:0000256" key="5">
    <source>
        <dbReference type="ARBA" id="ARBA00022777"/>
    </source>
</evidence>
<dbReference type="GO" id="GO:0005524">
    <property type="term" value="F:ATP binding"/>
    <property type="evidence" value="ECO:0007669"/>
    <property type="project" value="UniProtKB-KW"/>
</dbReference>
<comment type="catalytic activity">
    <reaction evidence="7">
        <text>L-threonyl-[protein] + ATP = O-phospho-L-threonyl-[protein] + ADP + H(+)</text>
        <dbReference type="Rhea" id="RHEA:46608"/>
        <dbReference type="Rhea" id="RHEA-COMP:11060"/>
        <dbReference type="Rhea" id="RHEA-COMP:11605"/>
        <dbReference type="ChEBI" id="CHEBI:15378"/>
        <dbReference type="ChEBI" id="CHEBI:30013"/>
        <dbReference type="ChEBI" id="CHEBI:30616"/>
        <dbReference type="ChEBI" id="CHEBI:61977"/>
        <dbReference type="ChEBI" id="CHEBI:456216"/>
        <dbReference type="EC" id="2.7.11.1"/>
    </reaction>
</comment>
<keyword evidence="2" id="KW-0723">Serine/threonine-protein kinase</keyword>
<evidence type="ECO:0000256" key="4">
    <source>
        <dbReference type="ARBA" id="ARBA00022741"/>
    </source>
</evidence>
<keyword evidence="12" id="KW-1185">Reference proteome</keyword>
<dbReference type="InterPro" id="IPR000719">
    <property type="entry name" value="Prot_kinase_dom"/>
</dbReference>
<accession>A0A423VE24</accession>
<proteinExistence type="predicted"/>
<evidence type="ECO:0000256" key="2">
    <source>
        <dbReference type="ARBA" id="ARBA00022527"/>
    </source>
</evidence>
<comment type="catalytic activity">
    <reaction evidence="8">
        <text>L-seryl-[protein] + ATP = O-phospho-L-seryl-[protein] + ADP + H(+)</text>
        <dbReference type="Rhea" id="RHEA:17989"/>
        <dbReference type="Rhea" id="RHEA-COMP:9863"/>
        <dbReference type="Rhea" id="RHEA-COMP:11604"/>
        <dbReference type="ChEBI" id="CHEBI:15378"/>
        <dbReference type="ChEBI" id="CHEBI:29999"/>
        <dbReference type="ChEBI" id="CHEBI:30616"/>
        <dbReference type="ChEBI" id="CHEBI:83421"/>
        <dbReference type="ChEBI" id="CHEBI:456216"/>
        <dbReference type="EC" id="2.7.11.1"/>
    </reaction>
</comment>
<dbReference type="InterPro" id="IPR050660">
    <property type="entry name" value="NEK_Ser/Thr_kinase"/>
</dbReference>
<evidence type="ECO:0000313" key="11">
    <source>
        <dbReference type="EMBL" id="ROV89219.1"/>
    </source>
</evidence>
<feature type="compositionally biased region" description="Basic and acidic residues" evidence="9">
    <location>
        <begin position="501"/>
        <end position="521"/>
    </location>
</feature>
<dbReference type="Pfam" id="PF00069">
    <property type="entry name" value="Pkinase"/>
    <property type="match status" value="1"/>
</dbReference>
<name>A0A423VE24_9PEZI</name>
<evidence type="ECO:0000256" key="7">
    <source>
        <dbReference type="ARBA" id="ARBA00047899"/>
    </source>
</evidence>
<protein>
    <recommendedName>
        <fullName evidence="1">non-specific serine/threonine protein kinase</fullName>
        <ecNumber evidence="1">2.7.11.1</ecNumber>
    </recommendedName>
</protein>
<dbReference type="InterPro" id="IPR036465">
    <property type="entry name" value="vWFA_dom_sf"/>
</dbReference>
<dbReference type="STRING" id="356882.A0A423VE24"/>
<dbReference type="GO" id="GO:0004674">
    <property type="term" value="F:protein serine/threonine kinase activity"/>
    <property type="evidence" value="ECO:0007669"/>
    <property type="project" value="UniProtKB-KW"/>
</dbReference>
<evidence type="ECO:0000256" key="3">
    <source>
        <dbReference type="ARBA" id="ARBA00022679"/>
    </source>
</evidence>
<keyword evidence="5" id="KW-0418">Kinase</keyword>
<dbReference type="AlphaFoldDB" id="A0A423VE24"/>
<comment type="caution">
    <text evidence="11">The sequence shown here is derived from an EMBL/GenBank/DDBJ whole genome shotgun (WGS) entry which is preliminary data.</text>
</comment>
<evidence type="ECO:0000256" key="8">
    <source>
        <dbReference type="ARBA" id="ARBA00048679"/>
    </source>
</evidence>
<dbReference type="PROSITE" id="PS50011">
    <property type="entry name" value="PROTEIN_KINASE_DOM"/>
    <property type="match status" value="1"/>
</dbReference>
<dbReference type="OrthoDB" id="9992527at2759"/>
<evidence type="ECO:0000256" key="6">
    <source>
        <dbReference type="ARBA" id="ARBA00022840"/>
    </source>
</evidence>
<sequence length="825" mass="94312">MEGPQELSSDTIFDRFRDYVQENWVAGLEVHEPQASYIPTSKLRDYWTHVRVSEVVHVTECQVPIKDIREQYLQAFSIMVWISKTRRPYIRYLHSFNRYERGDSSLPFHERPRFLPSSNDADEFWAAFQQHQWAFCPVALGPRRLHDRKLHEKQILPLQIVKKLGHVKDGKPAKVELAKLQSPTELILSNQAQDQVVLKSYPPNADRIFRNEFKAFTTFENAKPCENILKYLGSFHTATGDGTTYTIILEYADKGTLLDIYRRNQPPVKFEEIQIFWSAILKMVKALMAVQYTLQGKVAEKCIHQDLKPSNIFAFSDDEETSEDFKATFKIGDFGESSVMRTVPYDQTSSVQDNKSSRIYCPPELHWNDEVDFPVGPLVDVWSLGCVIVETALWVTFGERERLAFQQRRREENGRVSPIQRGLGRGDCFHNGKERLKTVTDVYDLILRDGRRSDGLTPDIVRLVLDFVLVEADGSPSQQLESRSGILSIDEETYMGGSRYQKVEPSRSSRPQIDPRSHAHSDPSQWSTGRVGTAESSRSKATITQARKQEDKTYAPEPPRPDFPLVTIAEVNERRTRQKEKDDRPFLPGESRAMGYLKNRDHVFLIDNSKSMQQHRKAVIETFTNLAYILEKADEDGLDVLCTSDWGKQEHGRRAKNLAAFVDNNFHKGGDSCPMENSLLALTTNIIQDLPSKGAKRNRTRMSLFGKKSKGRPTSIYILTNGVWNSSPAARDGVYGADRPLRQLIRELQDRNLHKSQVSIQFIRFGNDATGIRRLTSLDDDLGKEFQDFDIVDHKDSTGGVWPMLVGSLDEGVDLEKNTSEDRNT</sequence>
<evidence type="ECO:0000256" key="1">
    <source>
        <dbReference type="ARBA" id="ARBA00012513"/>
    </source>
</evidence>
<dbReference type="Proteomes" id="UP000283895">
    <property type="component" value="Unassembled WGS sequence"/>
</dbReference>
<dbReference type="SUPFAM" id="SSF53300">
    <property type="entry name" value="vWA-like"/>
    <property type="match status" value="1"/>
</dbReference>
<evidence type="ECO:0000259" key="10">
    <source>
        <dbReference type="PROSITE" id="PS50011"/>
    </source>
</evidence>
<feature type="domain" description="Protein kinase" evidence="10">
    <location>
        <begin position="161"/>
        <end position="469"/>
    </location>
</feature>
<dbReference type="PANTHER" id="PTHR43671">
    <property type="entry name" value="SERINE/THREONINE-PROTEIN KINASE NEK"/>
    <property type="match status" value="1"/>
</dbReference>
<dbReference type="CDD" id="cd00180">
    <property type="entry name" value="PKc"/>
    <property type="match status" value="1"/>
</dbReference>
<gene>
    <name evidence="11" type="ORF">VMCG_09900</name>
</gene>
<reference evidence="11 12" key="1">
    <citation type="submission" date="2015-09" db="EMBL/GenBank/DDBJ databases">
        <title>Host preference determinants of Valsa canker pathogens revealed by comparative genomics.</title>
        <authorList>
            <person name="Yin Z."/>
            <person name="Huang L."/>
        </authorList>
    </citation>
    <scope>NUCLEOTIDE SEQUENCE [LARGE SCALE GENOMIC DNA]</scope>
    <source>
        <strain evidence="11 12">03-1</strain>
    </source>
</reference>
<keyword evidence="3" id="KW-0808">Transferase</keyword>
<keyword evidence="6" id="KW-0067">ATP-binding</keyword>
<keyword evidence="4" id="KW-0547">Nucleotide-binding</keyword>
<dbReference type="SUPFAM" id="SSF56112">
    <property type="entry name" value="Protein kinase-like (PK-like)"/>
    <property type="match status" value="1"/>
</dbReference>
<evidence type="ECO:0000256" key="9">
    <source>
        <dbReference type="SAM" id="MobiDB-lite"/>
    </source>
</evidence>
<dbReference type="EMBL" id="LKEA01000072">
    <property type="protein sequence ID" value="ROV89219.1"/>
    <property type="molecule type" value="Genomic_DNA"/>
</dbReference>
<dbReference type="EC" id="2.7.11.1" evidence="1"/>
<evidence type="ECO:0000313" key="12">
    <source>
        <dbReference type="Proteomes" id="UP000283895"/>
    </source>
</evidence>
<dbReference type="PANTHER" id="PTHR43671:SF98">
    <property type="entry name" value="SERINE_THREONINE-PROTEIN KINASE NEK11"/>
    <property type="match status" value="1"/>
</dbReference>
<dbReference type="SMART" id="SM00220">
    <property type="entry name" value="S_TKc"/>
    <property type="match status" value="1"/>
</dbReference>
<dbReference type="InterPro" id="IPR011009">
    <property type="entry name" value="Kinase-like_dom_sf"/>
</dbReference>
<dbReference type="Gene3D" id="1.10.510.10">
    <property type="entry name" value="Transferase(Phosphotransferase) domain 1"/>
    <property type="match status" value="1"/>
</dbReference>
<organism evidence="11 12">
    <name type="scientific">Cytospora schulzeri</name>
    <dbReference type="NCBI Taxonomy" id="448051"/>
    <lineage>
        <taxon>Eukaryota</taxon>
        <taxon>Fungi</taxon>
        <taxon>Dikarya</taxon>
        <taxon>Ascomycota</taxon>
        <taxon>Pezizomycotina</taxon>
        <taxon>Sordariomycetes</taxon>
        <taxon>Sordariomycetidae</taxon>
        <taxon>Diaporthales</taxon>
        <taxon>Cytosporaceae</taxon>
        <taxon>Cytospora</taxon>
    </lineage>
</organism>
<feature type="compositionally biased region" description="Polar residues" evidence="9">
    <location>
        <begin position="522"/>
        <end position="546"/>
    </location>
</feature>
<feature type="region of interest" description="Disordered" evidence="9">
    <location>
        <begin position="498"/>
        <end position="592"/>
    </location>
</feature>